<dbReference type="Pfam" id="PF12796">
    <property type="entry name" value="Ank_2"/>
    <property type="match status" value="2"/>
</dbReference>
<evidence type="ECO:0000313" key="4">
    <source>
        <dbReference type="EMBL" id="KAK2025634.1"/>
    </source>
</evidence>
<protein>
    <submittedName>
        <fullName evidence="4">Ankyrin</fullName>
    </submittedName>
</protein>
<dbReference type="PROSITE" id="PS50088">
    <property type="entry name" value="ANK_REPEAT"/>
    <property type="match status" value="4"/>
</dbReference>
<proteinExistence type="predicted"/>
<dbReference type="Proteomes" id="UP001232148">
    <property type="component" value="Unassembled WGS sequence"/>
</dbReference>
<evidence type="ECO:0000313" key="5">
    <source>
        <dbReference type="Proteomes" id="UP001232148"/>
    </source>
</evidence>
<keyword evidence="1" id="KW-0677">Repeat</keyword>
<dbReference type="SMART" id="SM00248">
    <property type="entry name" value="ANK"/>
    <property type="match status" value="5"/>
</dbReference>
<feature type="repeat" description="ANK" evidence="3">
    <location>
        <begin position="106"/>
        <end position="138"/>
    </location>
</feature>
<name>A0AAD9LYF0_9PEZI</name>
<feature type="repeat" description="ANK" evidence="3">
    <location>
        <begin position="38"/>
        <end position="71"/>
    </location>
</feature>
<evidence type="ECO:0000256" key="3">
    <source>
        <dbReference type="PROSITE-ProRule" id="PRU00023"/>
    </source>
</evidence>
<dbReference type="SUPFAM" id="SSF48403">
    <property type="entry name" value="Ankyrin repeat"/>
    <property type="match status" value="1"/>
</dbReference>
<feature type="repeat" description="ANK" evidence="3">
    <location>
        <begin position="73"/>
        <end position="105"/>
    </location>
</feature>
<sequence length="228" mass="24972">MVDKHGKTALHWACVAKDVEIVRILLDHGAPIEARDIIGRTPIWEAASVPDSHEILALLIERGAEIDSRDDGYARTPLHLAAYQGKASNVRSLLGFGADIEAKMTTGRTPLLSAIAYSQLSTLEILIEGGARGDVVDTTTGEGILHLAARFAPPEMMRKLRDARLEGVKLDSRDFQGRTAAESFRLERPHSYFANVDDEEDANNAFNDLCLRVEDLGVESKEFCGLCS</sequence>
<organism evidence="4 5">
    <name type="scientific">Colletotrichum zoysiae</name>
    <dbReference type="NCBI Taxonomy" id="1216348"/>
    <lineage>
        <taxon>Eukaryota</taxon>
        <taxon>Fungi</taxon>
        <taxon>Dikarya</taxon>
        <taxon>Ascomycota</taxon>
        <taxon>Pezizomycotina</taxon>
        <taxon>Sordariomycetes</taxon>
        <taxon>Hypocreomycetidae</taxon>
        <taxon>Glomerellales</taxon>
        <taxon>Glomerellaceae</taxon>
        <taxon>Colletotrichum</taxon>
        <taxon>Colletotrichum graminicola species complex</taxon>
    </lineage>
</organism>
<dbReference type="InterPro" id="IPR036770">
    <property type="entry name" value="Ankyrin_rpt-contain_sf"/>
</dbReference>
<comment type="caution">
    <text evidence="4">The sequence shown here is derived from an EMBL/GenBank/DDBJ whole genome shotgun (WGS) entry which is preliminary data.</text>
</comment>
<reference evidence="4" key="1">
    <citation type="submission" date="2021-06" db="EMBL/GenBank/DDBJ databases">
        <title>Comparative genomics, transcriptomics and evolutionary studies reveal genomic signatures of adaptation to plant cell wall in hemibiotrophic fungi.</title>
        <authorList>
            <consortium name="DOE Joint Genome Institute"/>
            <person name="Baroncelli R."/>
            <person name="Diaz J.F."/>
            <person name="Benocci T."/>
            <person name="Peng M."/>
            <person name="Battaglia E."/>
            <person name="Haridas S."/>
            <person name="Andreopoulos W."/>
            <person name="Labutti K."/>
            <person name="Pangilinan J."/>
            <person name="Floch G.L."/>
            <person name="Makela M.R."/>
            <person name="Henrissat B."/>
            <person name="Grigoriev I.V."/>
            <person name="Crouch J.A."/>
            <person name="De Vries R.P."/>
            <person name="Sukno S.A."/>
            <person name="Thon M.R."/>
        </authorList>
    </citation>
    <scope>NUCLEOTIDE SEQUENCE</scope>
    <source>
        <strain evidence="4">MAFF235873</strain>
    </source>
</reference>
<keyword evidence="2 3" id="KW-0040">ANK repeat</keyword>
<evidence type="ECO:0000256" key="1">
    <source>
        <dbReference type="ARBA" id="ARBA00022737"/>
    </source>
</evidence>
<dbReference type="AlphaFoldDB" id="A0AAD9LYF0"/>
<dbReference type="EMBL" id="MU842933">
    <property type="protein sequence ID" value="KAK2025634.1"/>
    <property type="molecule type" value="Genomic_DNA"/>
</dbReference>
<dbReference type="InterPro" id="IPR002110">
    <property type="entry name" value="Ankyrin_rpt"/>
</dbReference>
<dbReference type="PANTHER" id="PTHR24171">
    <property type="entry name" value="ANKYRIN REPEAT DOMAIN-CONTAINING PROTEIN 39-RELATED"/>
    <property type="match status" value="1"/>
</dbReference>
<dbReference type="PROSITE" id="PS50297">
    <property type="entry name" value="ANK_REP_REGION"/>
    <property type="match status" value="4"/>
</dbReference>
<dbReference type="Gene3D" id="1.25.40.20">
    <property type="entry name" value="Ankyrin repeat-containing domain"/>
    <property type="match status" value="1"/>
</dbReference>
<accession>A0AAD9LYF0</accession>
<evidence type="ECO:0000256" key="2">
    <source>
        <dbReference type="ARBA" id="ARBA00023043"/>
    </source>
</evidence>
<gene>
    <name evidence="4" type="ORF">LX32DRAFT_596373</name>
</gene>
<dbReference type="PRINTS" id="PR01415">
    <property type="entry name" value="ANKYRIN"/>
</dbReference>
<keyword evidence="5" id="KW-1185">Reference proteome</keyword>
<feature type="repeat" description="ANK" evidence="3">
    <location>
        <begin position="5"/>
        <end position="37"/>
    </location>
</feature>